<dbReference type="Proteomes" id="UP000547209">
    <property type="component" value="Unassembled WGS sequence"/>
</dbReference>
<dbReference type="RefSeq" id="WP_185143195.1">
    <property type="nucleotide sequence ID" value="NZ_JACJVP010000023.1"/>
</dbReference>
<sequence length="339" mass="38659">MDTRALHPMEELKRKLAIVKERIPPGSQIVYLDYPVHENVGDLLIMLGTEAFFAENGIRVRGRYSCINYRSRMRIPPGWIIVCHGGGNFGDLYPRYQALRETVARRYPDHRIVVLPQTVYFQDPERQRHSLEALSRHKDLHLYVRDEVSYEAVKGHLANVYLSPDMAHQLYPIRAEGAGDRVLGLLRTDGEAAAADTAGYGLDRIADWPELLSRGEKLALRWLVRAFSLDRRLGNALPLRPLWYRYARRLVGKAVRLYADSGRIVTSRLHGHLLACLMNKPNVLLDNSYGKNGSYYRLWTRRLEHAASAVSPAAANGEEKGANELETWRDARDLYAQST</sequence>
<keyword evidence="3" id="KW-1185">Reference proteome</keyword>
<proteinExistence type="predicted"/>
<protein>
    <submittedName>
        <fullName evidence="2">Polysaccharide pyruvyl transferase family protein</fullName>
    </submittedName>
</protein>
<evidence type="ECO:0000313" key="2">
    <source>
        <dbReference type="EMBL" id="MBB6671723.1"/>
    </source>
</evidence>
<keyword evidence="2" id="KW-0808">Transferase</keyword>
<dbReference type="EMBL" id="JACJVP010000023">
    <property type="protein sequence ID" value="MBB6671723.1"/>
    <property type="molecule type" value="Genomic_DNA"/>
</dbReference>
<comment type="caution">
    <text evidence="2">The sequence shown here is derived from an EMBL/GenBank/DDBJ whole genome shotgun (WGS) entry which is preliminary data.</text>
</comment>
<evidence type="ECO:0000259" key="1">
    <source>
        <dbReference type="Pfam" id="PF04230"/>
    </source>
</evidence>
<evidence type="ECO:0000313" key="3">
    <source>
        <dbReference type="Proteomes" id="UP000547209"/>
    </source>
</evidence>
<feature type="domain" description="Polysaccharide pyruvyl transferase" evidence="1">
    <location>
        <begin position="39"/>
        <end position="289"/>
    </location>
</feature>
<dbReference type="Pfam" id="PF04230">
    <property type="entry name" value="PS_pyruv_trans"/>
    <property type="match status" value="1"/>
</dbReference>
<organism evidence="2 3">
    <name type="scientific">Cohnella nanjingensis</name>
    <dbReference type="NCBI Taxonomy" id="1387779"/>
    <lineage>
        <taxon>Bacteria</taxon>
        <taxon>Bacillati</taxon>
        <taxon>Bacillota</taxon>
        <taxon>Bacilli</taxon>
        <taxon>Bacillales</taxon>
        <taxon>Paenibacillaceae</taxon>
        <taxon>Cohnella</taxon>
    </lineage>
</organism>
<accession>A0A7X0VFX2</accession>
<dbReference type="GO" id="GO:0016740">
    <property type="term" value="F:transferase activity"/>
    <property type="evidence" value="ECO:0007669"/>
    <property type="project" value="UniProtKB-KW"/>
</dbReference>
<dbReference type="AlphaFoldDB" id="A0A7X0VFX2"/>
<name>A0A7X0VFX2_9BACL</name>
<dbReference type="InterPro" id="IPR007345">
    <property type="entry name" value="Polysacch_pyruvyl_Trfase"/>
</dbReference>
<reference evidence="2 3" key="1">
    <citation type="submission" date="2020-08" db="EMBL/GenBank/DDBJ databases">
        <title>Cohnella phylogeny.</title>
        <authorList>
            <person name="Dunlap C."/>
        </authorList>
    </citation>
    <scope>NUCLEOTIDE SEQUENCE [LARGE SCALE GENOMIC DNA]</scope>
    <source>
        <strain evidence="2 3">DSM 28246</strain>
    </source>
</reference>
<gene>
    <name evidence="2" type="ORF">H7C19_13615</name>
</gene>